<keyword evidence="1 2" id="KW-0732">Signal</keyword>
<dbReference type="InterPro" id="IPR018466">
    <property type="entry name" value="Kre9/Knh1-like_N"/>
</dbReference>
<organism evidence="5 6">
    <name type="scientific">Pseudocercospora eumusae</name>
    <dbReference type="NCBI Taxonomy" id="321146"/>
    <lineage>
        <taxon>Eukaryota</taxon>
        <taxon>Fungi</taxon>
        <taxon>Dikarya</taxon>
        <taxon>Ascomycota</taxon>
        <taxon>Pezizomycotina</taxon>
        <taxon>Dothideomycetes</taxon>
        <taxon>Dothideomycetidae</taxon>
        <taxon>Mycosphaerellales</taxon>
        <taxon>Mycosphaerellaceae</taxon>
        <taxon>Pseudocercospora</taxon>
    </lineage>
</organism>
<dbReference type="GO" id="GO:0042546">
    <property type="term" value="P:cell wall biogenesis"/>
    <property type="evidence" value="ECO:0007669"/>
    <property type="project" value="InterPro"/>
</dbReference>
<dbReference type="InterPro" id="IPR045328">
    <property type="entry name" value="Kre9/Knh1"/>
</dbReference>
<sequence length="264" mass="27507">MRLYTLPILAACVNTVLAGVKFTTPAAGSNAPSGTLTVKWEEDDTSPSIDELTTYTIQLMVGGNKEGTDALPIAVLTTKGTFATGNSFQGTVQSTLAGPTKNGYYIKMMAVAKEGGQMTYFSNRFNIPTMTGTTPAAYAQGAAGVSGTSDVPETIDAVSNDAAGGAAATPGDAGAYTIPPGLQTGLTKYAPMQSVPPTKITMKKFTPIYPTSPYTIATTFLPPAKQVTTVTQPQTFSTSSMENTAAAQPNPTDDMAKFLARWKD</sequence>
<accession>A0A139H2P3</accession>
<reference evidence="5 6" key="1">
    <citation type="submission" date="2015-07" db="EMBL/GenBank/DDBJ databases">
        <title>Comparative genomics of the Sigatoka disease complex on banana suggests a link between parallel evolutionary changes in Pseudocercospora fijiensis and Pseudocercospora eumusae and increased virulence on the banana host.</title>
        <authorList>
            <person name="Chang T.-C."/>
            <person name="Salvucci A."/>
            <person name="Crous P.W."/>
            <person name="Stergiopoulos I."/>
        </authorList>
    </citation>
    <scope>NUCLEOTIDE SEQUENCE [LARGE SCALE GENOMIC DNA]</scope>
    <source>
        <strain evidence="5 6">CBS 114824</strain>
    </source>
</reference>
<feature type="signal peptide" evidence="2">
    <location>
        <begin position="1"/>
        <end position="18"/>
    </location>
</feature>
<dbReference type="InterPro" id="IPR008659">
    <property type="entry name" value="Kre9/Knh1_C"/>
</dbReference>
<dbReference type="EMBL" id="LFZN01000166">
    <property type="protein sequence ID" value="KXS96691.1"/>
    <property type="molecule type" value="Genomic_DNA"/>
</dbReference>
<dbReference type="GO" id="GO:0031505">
    <property type="term" value="P:fungal-type cell wall organization"/>
    <property type="evidence" value="ECO:0007669"/>
    <property type="project" value="TreeGrafter"/>
</dbReference>
<feature type="chain" id="PRO_5007806239" evidence="2">
    <location>
        <begin position="19"/>
        <end position="264"/>
    </location>
</feature>
<evidence type="ECO:0000313" key="6">
    <source>
        <dbReference type="Proteomes" id="UP000070133"/>
    </source>
</evidence>
<evidence type="ECO:0000259" key="3">
    <source>
        <dbReference type="Pfam" id="PF05390"/>
    </source>
</evidence>
<dbReference type="Proteomes" id="UP000070133">
    <property type="component" value="Unassembled WGS sequence"/>
</dbReference>
<evidence type="ECO:0000256" key="1">
    <source>
        <dbReference type="ARBA" id="ARBA00022729"/>
    </source>
</evidence>
<dbReference type="AlphaFoldDB" id="A0A139H2P3"/>
<dbReference type="Pfam" id="PF05390">
    <property type="entry name" value="Kre9_KNH1_C"/>
    <property type="match status" value="1"/>
</dbReference>
<protein>
    <submittedName>
        <fullName evidence="5">Uncharacterized protein</fullName>
    </submittedName>
</protein>
<gene>
    <name evidence="5" type="ORF">AC578_9433</name>
</gene>
<dbReference type="PANTHER" id="PTHR28154:SF1">
    <property type="entry name" value="CELL WALL SYNTHESIS PROTEIN KNH1-RELATED"/>
    <property type="match status" value="1"/>
</dbReference>
<dbReference type="OrthoDB" id="2432613at2759"/>
<name>A0A139H2P3_9PEZI</name>
<feature type="domain" description="Yeast cell wall synthesis Kre9/Knh1-like N-terminal" evidence="4">
    <location>
        <begin position="24"/>
        <end position="127"/>
    </location>
</feature>
<keyword evidence="6" id="KW-1185">Reference proteome</keyword>
<dbReference type="GO" id="GO:0005576">
    <property type="term" value="C:extracellular region"/>
    <property type="evidence" value="ECO:0007669"/>
    <property type="project" value="TreeGrafter"/>
</dbReference>
<evidence type="ECO:0000256" key="2">
    <source>
        <dbReference type="SAM" id="SignalP"/>
    </source>
</evidence>
<dbReference type="Pfam" id="PF10342">
    <property type="entry name" value="Kre9_KNH"/>
    <property type="match status" value="1"/>
</dbReference>
<dbReference type="PANTHER" id="PTHR28154">
    <property type="entry name" value="CELL WALL SYNTHESIS PROTEIN KNH1-RELATED"/>
    <property type="match status" value="1"/>
</dbReference>
<feature type="domain" description="Yeast cell wall synthesis Kre9/Knh1 C-terminal" evidence="3">
    <location>
        <begin position="175"/>
        <end position="254"/>
    </location>
</feature>
<evidence type="ECO:0000259" key="4">
    <source>
        <dbReference type="Pfam" id="PF10342"/>
    </source>
</evidence>
<evidence type="ECO:0000313" key="5">
    <source>
        <dbReference type="EMBL" id="KXS96691.1"/>
    </source>
</evidence>
<proteinExistence type="predicted"/>
<comment type="caution">
    <text evidence="5">The sequence shown here is derived from an EMBL/GenBank/DDBJ whole genome shotgun (WGS) entry which is preliminary data.</text>
</comment>
<dbReference type="STRING" id="321146.A0A139H2P3"/>
<dbReference type="GO" id="GO:0006078">
    <property type="term" value="P:(1-&gt;6)-beta-D-glucan biosynthetic process"/>
    <property type="evidence" value="ECO:0007669"/>
    <property type="project" value="InterPro"/>
</dbReference>